<feature type="compositionally biased region" description="Basic and acidic residues" evidence="1">
    <location>
        <begin position="158"/>
        <end position="175"/>
    </location>
</feature>
<proteinExistence type="predicted"/>
<protein>
    <submittedName>
        <fullName evidence="2">Uncharacterized protein</fullName>
    </submittedName>
</protein>
<dbReference type="EMBL" id="CP043538">
    <property type="protein sequence ID" value="QGY06026.1"/>
    <property type="molecule type" value="Genomic_DNA"/>
</dbReference>
<dbReference type="KEGG" id="mmes:MMSR116_05165"/>
<accession>A0A6B9FXP2</accession>
<feature type="region of interest" description="Disordered" evidence="1">
    <location>
        <begin position="93"/>
        <end position="175"/>
    </location>
</feature>
<dbReference type="OrthoDB" id="1522627at2"/>
<sequence length="341" mass="35701">MDAPEPSMKRLGQAGAFRHQTSDPAARKAPMPATVSHRPKVLAPRVLAPQVLAPQVLAPRVLAPKAFAPKALALGLLLPLALAGAASAQQQTGAPQTAWVDPPQRASVAAPAQDSAGRQGSQTVAKDRDDGNRDPAPVRQAAGTASRAQPKAAATRVRAPDRAAPERPPAREALRRHAHAAHRLAAVPTAPTRPMAPAVSGERAAAARTLTADYLATVSGPVDTMVGAANRLYATRVRFYGRPVTTAGLAAEKRSFVQRWPERRYEPRAMSTACDAETCTIRTLVAFRTANPGRGAVSSGEAELILEVGFAGTRPYIIGESGRVLRRSLQAGTLAPSPGKA</sequence>
<reference evidence="2 3" key="1">
    <citation type="journal article" date="2012" name="Genet. Mol. Biol.">
        <title>Analysis of 16S rRNA and mxaF genes revealing insights into Methylobacterium niche-specific plant association.</title>
        <authorList>
            <person name="Dourado M.N."/>
            <person name="Andreote F.D."/>
            <person name="Dini-Andreote F."/>
            <person name="Conti R."/>
            <person name="Araujo J.M."/>
            <person name="Araujo W.L."/>
        </authorList>
    </citation>
    <scope>NUCLEOTIDE SEQUENCE [LARGE SCALE GENOMIC DNA]</scope>
    <source>
        <strain evidence="2 3">SR1.6/6</strain>
    </source>
</reference>
<dbReference type="AlphaFoldDB" id="A0A6B9FXP2"/>
<evidence type="ECO:0000313" key="3">
    <source>
        <dbReference type="Proteomes" id="UP000012488"/>
    </source>
</evidence>
<evidence type="ECO:0000256" key="1">
    <source>
        <dbReference type="SAM" id="MobiDB-lite"/>
    </source>
</evidence>
<gene>
    <name evidence="2" type="ORF">MMSR116_05165</name>
</gene>
<reference evidence="2 3" key="2">
    <citation type="journal article" date="2013" name="Genome Announc.">
        <title>Draft Genome Sequence of Methylobacterium mesophilicum Strain SR1.6/6, Isolated from Citrus sinensis.</title>
        <authorList>
            <person name="Marinho Almeida D."/>
            <person name="Dini-Andreote F."/>
            <person name="Camargo Neves A.A."/>
            <person name="Juca Ramos R.T."/>
            <person name="Andreote F.D."/>
            <person name="Carneiro A.R."/>
            <person name="Oliveira de Souza Lima A."/>
            <person name="Caracciolo Gomes de Sa P.H."/>
            <person name="Ribeiro Barbosa M.S."/>
            <person name="Araujo W.L."/>
            <person name="Silva A."/>
        </authorList>
    </citation>
    <scope>NUCLEOTIDE SEQUENCE [LARGE SCALE GENOMIC DNA]</scope>
    <source>
        <strain evidence="2 3">SR1.6/6</strain>
    </source>
</reference>
<organism evidence="2 3">
    <name type="scientific">Methylobacterium mesophilicum SR1.6/6</name>
    <dbReference type="NCBI Taxonomy" id="908290"/>
    <lineage>
        <taxon>Bacteria</taxon>
        <taxon>Pseudomonadati</taxon>
        <taxon>Pseudomonadota</taxon>
        <taxon>Alphaproteobacteria</taxon>
        <taxon>Hyphomicrobiales</taxon>
        <taxon>Methylobacteriaceae</taxon>
        <taxon>Methylobacterium</taxon>
    </lineage>
</organism>
<name>A0A6B9FXP2_9HYPH</name>
<feature type="region of interest" description="Disordered" evidence="1">
    <location>
        <begin position="1"/>
        <end position="35"/>
    </location>
</feature>
<evidence type="ECO:0000313" key="2">
    <source>
        <dbReference type="EMBL" id="QGY06026.1"/>
    </source>
</evidence>
<dbReference type="Proteomes" id="UP000012488">
    <property type="component" value="Chromosome"/>
</dbReference>